<protein>
    <recommendedName>
        <fullName evidence="1">DALR anticodon binding domain-containing protein</fullName>
    </recommendedName>
</protein>
<dbReference type="SMART" id="SM00836">
    <property type="entry name" value="DALR_1"/>
    <property type="match status" value="1"/>
</dbReference>
<organism evidence="2 3">
    <name type="scientific">Hermetia illucens</name>
    <name type="common">Black soldier fly</name>
    <dbReference type="NCBI Taxonomy" id="343691"/>
    <lineage>
        <taxon>Eukaryota</taxon>
        <taxon>Metazoa</taxon>
        <taxon>Ecdysozoa</taxon>
        <taxon>Arthropoda</taxon>
        <taxon>Hexapoda</taxon>
        <taxon>Insecta</taxon>
        <taxon>Pterygota</taxon>
        <taxon>Neoptera</taxon>
        <taxon>Endopterygota</taxon>
        <taxon>Diptera</taxon>
        <taxon>Brachycera</taxon>
        <taxon>Stratiomyomorpha</taxon>
        <taxon>Stratiomyidae</taxon>
        <taxon>Hermetiinae</taxon>
        <taxon>Hermetia</taxon>
    </lineage>
</organism>
<accession>A0A7R8Z0Q4</accession>
<dbReference type="PANTHER" id="PTHR16043:SF1">
    <property type="entry name" value="DALR ANTICODON-BINDING DOMAIN-CONTAINING PROTEIN 3"/>
    <property type="match status" value="1"/>
</dbReference>
<dbReference type="GO" id="GO:0106217">
    <property type="term" value="P:tRNA C3-cytosine methylation"/>
    <property type="evidence" value="ECO:0007669"/>
    <property type="project" value="TreeGrafter"/>
</dbReference>
<feature type="domain" description="DALR anticodon binding" evidence="1">
    <location>
        <begin position="295"/>
        <end position="430"/>
    </location>
</feature>
<dbReference type="InterPro" id="IPR008909">
    <property type="entry name" value="DALR_anticod-bd"/>
</dbReference>
<gene>
    <name evidence="2" type="ORF">HERILL_LOCUS13701</name>
</gene>
<evidence type="ECO:0000313" key="3">
    <source>
        <dbReference type="Proteomes" id="UP000594454"/>
    </source>
</evidence>
<dbReference type="Proteomes" id="UP000594454">
    <property type="component" value="Chromosome 5"/>
</dbReference>
<dbReference type="FunCoup" id="A0A7R8Z0Q4">
    <property type="interactions" value="19"/>
</dbReference>
<dbReference type="GO" id="GO:0005524">
    <property type="term" value="F:ATP binding"/>
    <property type="evidence" value="ECO:0007669"/>
    <property type="project" value="InterPro"/>
</dbReference>
<sequence>MDIVEFINSEVANFFRGDEHPDVNFNLVKKHSESLEKAGEFSFPTNLSIWKKHLNLTTDAEIPELQSLLLAVNNVDDSRLIEKLVDTSARWPTPLQNVRIESDRCILYLERIKSIQYALRSVHNSSLFLAVKIDGIPKDVHFKTMHEQEGSDLNEYRALLVKSVLENLTKYSSGVDSAKESSIEVEVKPIKRKICKAGERNVAGHITVFSGNVTDEQHKVATITTSEYMNMRAKDMQLMAMHKYGVRVKNESCFRNLINQLGEAAVKVDLLEIKHTSPVSVKRNGQGCTKGASFILYNSARIETLLRTFEDRVSSGVYPKLPDVENIDISLLNDGEEWKLVFNYILPFPNLIKRCLEGLEEGKCAPHFLLQFLCGLVGVFSVYYRRVRVLLDGRDHLIPVIHARIYLVKCIREVLNRILAILNIEPIQCM</sequence>
<dbReference type="InParanoid" id="A0A7R8Z0Q4"/>
<evidence type="ECO:0000259" key="1">
    <source>
        <dbReference type="SMART" id="SM00836"/>
    </source>
</evidence>
<dbReference type="GO" id="GO:0000049">
    <property type="term" value="F:tRNA binding"/>
    <property type="evidence" value="ECO:0007669"/>
    <property type="project" value="TreeGrafter"/>
</dbReference>
<dbReference type="SUPFAM" id="SSF47323">
    <property type="entry name" value="Anticodon-binding domain of a subclass of class I aminoacyl-tRNA synthetases"/>
    <property type="match status" value="1"/>
</dbReference>
<dbReference type="AlphaFoldDB" id="A0A7R8Z0Q4"/>
<reference evidence="2 3" key="1">
    <citation type="submission" date="2020-11" db="EMBL/GenBank/DDBJ databases">
        <authorList>
            <person name="Wallbank WR R."/>
            <person name="Pardo Diaz C."/>
            <person name="Kozak K."/>
            <person name="Martin S."/>
            <person name="Jiggins C."/>
            <person name="Moest M."/>
            <person name="Warren A I."/>
            <person name="Generalovic N T."/>
            <person name="Byers J.R.P. K."/>
            <person name="Montejo-Kovacevich G."/>
            <person name="Yen C E."/>
        </authorList>
    </citation>
    <scope>NUCLEOTIDE SEQUENCE [LARGE SCALE GENOMIC DNA]</scope>
</reference>
<proteinExistence type="predicted"/>
<dbReference type="Pfam" id="PF05746">
    <property type="entry name" value="DALR_1"/>
    <property type="match status" value="1"/>
</dbReference>
<dbReference type="OMA" id="DMLLIAM"/>
<dbReference type="InterPro" id="IPR009080">
    <property type="entry name" value="tRNAsynth_Ia_anticodon-bd"/>
</dbReference>
<name>A0A7R8Z0Q4_HERIL</name>
<keyword evidence="3" id="KW-1185">Reference proteome</keyword>
<dbReference type="GO" id="GO:0006420">
    <property type="term" value="P:arginyl-tRNA aminoacylation"/>
    <property type="evidence" value="ECO:0007669"/>
    <property type="project" value="InterPro"/>
</dbReference>
<dbReference type="OrthoDB" id="9990834at2759"/>
<evidence type="ECO:0000313" key="2">
    <source>
        <dbReference type="EMBL" id="CAD7091278.1"/>
    </source>
</evidence>
<dbReference type="GO" id="GO:0004814">
    <property type="term" value="F:arginine-tRNA ligase activity"/>
    <property type="evidence" value="ECO:0007669"/>
    <property type="project" value="InterPro"/>
</dbReference>
<dbReference type="Gene3D" id="1.10.730.10">
    <property type="entry name" value="Isoleucyl-tRNA Synthetase, Domain 1"/>
    <property type="match status" value="1"/>
</dbReference>
<dbReference type="EMBL" id="LR899013">
    <property type="protein sequence ID" value="CAD7091278.1"/>
    <property type="molecule type" value="Genomic_DNA"/>
</dbReference>
<dbReference type="PANTHER" id="PTHR16043">
    <property type="entry name" value="DALRD3 PROTEIN"/>
    <property type="match status" value="1"/>
</dbReference>
<dbReference type="InterPro" id="IPR037380">
    <property type="entry name" value="DALRD3"/>
</dbReference>